<evidence type="ECO:0000313" key="2">
    <source>
        <dbReference type="EMBL" id="QMT16667.1"/>
    </source>
</evidence>
<dbReference type="Proteomes" id="UP000514716">
    <property type="component" value="Chromosome"/>
</dbReference>
<dbReference type="PANTHER" id="PTHR36174">
    <property type="entry name" value="LIPID II:GLYCINE GLYCYLTRANSFERASE"/>
    <property type="match status" value="1"/>
</dbReference>
<dbReference type="InterPro" id="IPR016181">
    <property type="entry name" value="Acyl_CoA_acyltransferase"/>
</dbReference>
<reference evidence="2 3" key="1">
    <citation type="submission" date="2020-07" db="EMBL/GenBank/DDBJ databases">
        <title>Screening of a cold-adapted Planococcus bacterium producing protease in traditional shrimp paste and protease identification by genome sequencing.</title>
        <authorList>
            <person name="Gao R."/>
            <person name="Leng W."/>
            <person name="Chu Q."/>
            <person name="Wu X."/>
            <person name="Liu H."/>
            <person name="Li X."/>
        </authorList>
    </citation>
    <scope>NUCLEOTIDE SEQUENCE [LARGE SCALE GENOMIC DNA]</scope>
    <source>
        <strain evidence="2 3">XJ11</strain>
    </source>
</reference>
<evidence type="ECO:0000259" key="1">
    <source>
        <dbReference type="Pfam" id="PF13480"/>
    </source>
</evidence>
<evidence type="ECO:0000313" key="3">
    <source>
        <dbReference type="Proteomes" id="UP000514716"/>
    </source>
</evidence>
<dbReference type="InterPro" id="IPR050644">
    <property type="entry name" value="PG_Glycine_Bridge_Synth"/>
</dbReference>
<dbReference type="KEGG" id="pdec:H1Q58_11890"/>
<accession>A0A7D7MF49</accession>
<dbReference type="GO" id="GO:0016740">
    <property type="term" value="F:transferase activity"/>
    <property type="evidence" value="ECO:0007669"/>
    <property type="project" value="UniProtKB-KW"/>
</dbReference>
<sequence length="350" mass="40256">MTLDIQVPSMAIIDTKEQWNRAVNDFALQDVYYTYEYNEWNAKKEQGQAKLVHFQNSLGSVIYPFIIRKIDADIAGPPLYDITSAYGYGGPLISGDPGVLEEFRELFQAYCQNSNIVSEIVRMHPLLENAHYLKGYCTLQYIRKTTAVNLVGELSAIQQHYSHTAKRNIKKARSHQLYCRAVEKSDKNIGIFLKLYNETMQRKSAAYYYYFSEAQLEQQLADTAISKSHLLFVFHEEQVIAAAIVLTAKRFAHYHLGASDERYLSMRPNNLLFDFMVAFAKGKGCKTLHLGGGYQEGDSLFKYKSSFTNQNHYDYYLGTNIYQRDVYEKLAQLKGKANEGEGFFPIYRKP</sequence>
<protein>
    <submittedName>
        <fullName evidence="2">GNAT family N-acetyltransferase</fullName>
    </submittedName>
</protein>
<keyword evidence="2" id="KW-0808">Transferase</keyword>
<dbReference type="SUPFAM" id="SSF55729">
    <property type="entry name" value="Acyl-CoA N-acyltransferases (Nat)"/>
    <property type="match status" value="1"/>
</dbReference>
<dbReference type="PANTHER" id="PTHR36174:SF1">
    <property type="entry name" value="LIPID II:GLYCINE GLYCYLTRANSFERASE"/>
    <property type="match status" value="1"/>
</dbReference>
<feature type="domain" description="BioF2-like acetyltransferase" evidence="1">
    <location>
        <begin position="163"/>
        <end position="295"/>
    </location>
</feature>
<gene>
    <name evidence="2" type="ORF">H1Q58_11890</name>
</gene>
<dbReference type="Gene3D" id="3.40.630.30">
    <property type="match status" value="1"/>
</dbReference>
<dbReference type="AlphaFoldDB" id="A0A7D7MF49"/>
<dbReference type="RefSeq" id="WP_182091620.1">
    <property type="nucleotide sequence ID" value="NZ_CP059540.1"/>
</dbReference>
<dbReference type="EMBL" id="CP059540">
    <property type="protein sequence ID" value="QMT16667.1"/>
    <property type="molecule type" value="Genomic_DNA"/>
</dbReference>
<proteinExistence type="predicted"/>
<dbReference type="Pfam" id="PF13480">
    <property type="entry name" value="Acetyltransf_6"/>
    <property type="match status" value="1"/>
</dbReference>
<organism evidence="2 3">
    <name type="scientific">Planococcus maritimus</name>
    <dbReference type="NCBI Taxonomy" id="192421"/>
    <lineage>
        <taxon>Bacteria</taxon>
        <taxon>Bacillati</taxon>
        <taxon>Bacillota</taxon>
        <taxon>Bacilli</taxon>
        <taxon>Bacillales</taxon>
        <taxon>Caryophanaceae</taxon>
        <taxon>Planococcus</taxon>
    </lineage>
</organism>
<dbReference type="InterPro" id="IPR038740">
    <property type="entry name" value="BioF2-like_GNAT_dom"/>
</dbReference>
<keyword evidence="3" id="KW-1185">Reference proteome</keyword>
<name>A0A7D7MF49_PLAMR</name>